<comment type="caution">
    <text evidence="5">The sequence shown here is derived from an EMBL/GenBank/DDBJ whole genome shotgun (WGS) entry which is preliminary data.</text>
</comment>
<dbReference type="PANTHER" id="PTHR13610:SF9">
    <property type="entry name" value="FI06469P"/>
    <property type="match status" value="1"/>
</dbReference>
<evidence type="ECO:0000313" key="5">
    <source>
        <dbReference type="EMBL" id="OIQ74345.1"/>
    </source>
</evidence>
<sequence>MQLLKFILAQMLGLLLAFALLHLAHIPGLWPLALAQAVAAAGCSRALRQPAWWMPIHLLFAPAALAMLALHLPPFIYLLAALVLVLVFWGTVKGDVPLFLSSSAVTDALKKIVDREQAGTLIDLGAGIGSVAVPLARHRPGMRVEAWERAPIPWAIASWRCLSLANTRVLRRSFWTCDLSPYDVAYAFLSPAAMPQLGEKVLRELQPGSLFVSSSFPVPAWEPESIVQLEDSMATRLYCYRIK</sequence>
<feature type="transmembrane region" description="Helical" evidence="4">
    <location>
        <begin position="75"/>
        <end position="92"/>
    </location>
</feature>
<keyword evidence="4" id="KW-1133">Transmembrane helix</keyword>
<dbReference type="AlphaFoldDB" id="A0A1J5PS76"/>
<organism evidence="5">
    <name type="scientific">mine drainage metagenome</name>
    <dbReference type="NCBI Taxonomy" id="410659"/>
    <lineage>
        <taxon>unclassified sequences</taxon>
        <taxon>metagenomes</taxon>
        <taxon>ecological metagenomes</taxon>
    </lineage>
</organism>
<keyword evidence="4" id="KW-0472">Membrane</keyword>
<dbReference type="SUPFAM" id="SSF53335">
    <property type="entry name" value="S-adenosyl-L-methionine-dependent methyltransferases"/>
    <property type="match status" value="1"/>
</dbReference>
<dbReference type="GO" id="GO:0032259">
    <property type="term" value="P:methylation"/>
    <property type="evidence" value="ECO:0007669"/>
    <property type="project" value="UniProtKB-KW"/>
</dbReference>
<reference evidence="5" key="1">
    <citation type="submission" date="2016-10" db="EMBL/GenBank/DDBJ databases">
        <title>Sequence of Gallionella enrichment culture.</title>
        <authorList>
            <person name="Poehlein A."/>
            <person name="Muehling M."/>
            <person name="Daniel R."/>
        </authorList>
    </citation>
    <scope>NUCLEOTIDE SEQUENCE</scope>
</reference>
<accession>A0A1J5PS76</accession>
<proteinExistence type="predicted"/>
<dbReference type="GO" id="GO:0005739">
    <property type="term" value="C:mitochondrion"/>
    <property type="evidence" value="ECO:0007669"/>
    <property type="project" value="TreeGrafter"/>
</dbReference>
<evidence type="ECO:0000256" key="1">
    <source>
        <dbReference type="ARBA" id="ARBA00022603"/>
    </source>
</evidence>
<dbReference type="GO" id="GO:0016279">
    <property type="term" value="F:protein-lysine N-methyltransferase activity"/>
    <property type="evidence" value="ECO:0007669"/>
    <property type="project" value="InterPro"/>
</dbReference>
<keyword evidence="3" id="KW-0949">S-adenosyl-L-methionine</keyword>
<dbReference type="InterPro" id="IPR026170">
    <property type="entry name" value="FAM173A/B"/>
</dbReference>
<protein>
    <submittedName>
        <fullName evidence="5">Uncharacterized protein</fullName>
    </submittedName>
</protein>
<keyword evidence="2" id="KW-0808">Transferase</keyword>
<keyword evidence="4" id="KW-0812">Transmembrane</keyword>
<dbReference type="InterPro" id="IPR029063">
    <property type="entry name" value="SAM-dependent_MTases_sf"/>
</dbReference>
<dbReference type="PANTHER" id="PTHR13610">
    <property type="entry name" value="METHYLTRANSFERASE DOMAIN-CONTAINING PROTEIN"/>
    <property type="match status" value="1"/>
</dbReference>
<dbReference type="Gene3D" id="3.40.50.150">
    <property type="entry name" value="Vaccinia Virus protein VP39"/>
    <property type="match status" value="1"/>
</dbReference>
<keyword evidence="1" id="KW-0489">Methyltransferase</keyword>
<evidence type="ECO:0000256" key="4">
    <source>
        <dbReference type="SAM" id="Phobius"/>
    </source>
</evidence>
<evidence type="ECO:0000256" key="2">
    <source>
        <dbReference type="ARBA" id="ARBA00022679"/>
    </source>
</evidence>
<dbReference type="EMBL" id="MLJW01002540">
    <property type="protein sequence ID" value="OIQ74345.1"/>
    <property type="molecule type" value="Genomic_DNA"/>
</dbReference>
<feature type="transmembrane region" description="Helical" evidence="4">
    <location>
        <begin position="51"/>
        <end position="70"/>
    </location>
</feature>
<dbReference type="GO" id="GO:1905706">
    <property type="term" value="P:regulation of mitochondrial ATP synthesis coupled proton transport"/>
    <property type="evidence" value="ECO:0007669"/>
    <property type="project" value="TreeGrafter"/>
</dbReference>
<evidence type="ECO:0000256" key="3">
    <source>
        <dbReference type="ARBA" id="ARBA00022691"/>
    </source>
</evidence>
<gene>
    <name evidence="5" type="ORF">GALL_440040</name>
</gene>
<name>A0A1J5PS76_9ZZZZ</name>